<feature type="domain" description="Exoribonuclease phosphorolytic" evidence="11">
    <location>
        <begin position="22"/>
        <end position="150"/>
    </location>
</feature>
<dbReference type="RefSeq" id="WP_230743061.1">
    <property type="nucleotide sequence ID" value="NZ_PGCK01000014.1"/>
</dbReference>
<comment type="subcellular location">
    <subcellularLocation>
        <location evidence="1 9">Cytoplasm</location>
    </subcellularLocation>
</comment>
<evidence type="ECO:0000256" key="5">
    <source>
        <dbReference type="ARBA" id="ARBA00022835"/>
    </source>
</evidence>
<evidence type="ECO:0000256" key="1">
    <source>
        <dbReference type="ARBA" id="ARBA00004496"/>
    </source>
</evidence>
<keyword evidence="5 9" id="KW-0271">Exosome</keyword>
<feature type="domain" description="Exoribonuclease phosphorolytic" evidence="12">
    <location>
        <begin position="153"/>
        <end position="217"/>
    </location>
</feature>
<dbReference type="Pfam" id="PF01138">
    <property type="entry name" value="RNase_PH"/>
    <property type="match status" value="1"/>
</dbReference>
<dbReference type="InterPro" id="IPR001247">
    <property type="entry name" value="ExoRNase_PH_dom1"/>
</dbReference>
<dbReference type="PANTHER" id="PTHR11953:SF0">
    <property type="entry name" value="EXOSOME COMPLEX COMPONENT RRP41"/>
    <property type="match status" value="1"/>
</dbReference>
<reference evidence="13 14" key="1">
    <citation type="submission" date="2017-11" db="EMBL/GenBank/DDBJ databases">
        <title>Isolation and Characterization of Family Methanocellaceae Species from Potential Methane Hydrate Area Offshore Southwestern Taiwan.</title>
        <authorList>
            <person name="Zhang W.-L."/>
            <person name="Chen W.-C."/>
            <person name="Lai M.-C."/>
            <person name="Chen S.-C."/>
        </authorList>
    </citation>
    <scope>NUCLEOTIDE SEQUENCE [LARGE SCALE GENOMIC DNA]</scope>
    <source>
        <strain evidence="13 14">CWC-04</strain>
    </source>
</reference>
<dbReference type="GO" id="GO:0000175">
    <property type="term" value="F:3'-5'-RNA exonuclease activity"/>
    <property type="evidence" value="ECO:0007669"/>
    <property type="project" value="UniProtKB-UniRule"/>
</dbReference>
<dbReference type="InterPro" id="IPR036345">
    <property type="entry name" value="ExoRNase_PH_dom2_sf"/>
</dbReference>
<feature type="region of interest" description="Disordered" evidence="10">
    <location>
        <begin position="238"/>
        <end position="278"/>
    </location>
</feature>
<evidence type="ECO:0000313" key="13">
    <source>
        <dbReference type="EMBL" id="MCD1296145.1"/>
    </source>
</evidence>
<dbReference type="InterPro" id="IPR050080">
    <property type="entry name" value="RNase_PH"/>
</dbReference>
<dbReference type="NCBIfam" id="TIGR02065">
    <property type="entry name" value="ECX1"/>
    <property type="match status" value="1"/>
</dbReference>
<keyword evidence="14" id="KW-1185">Reference proteome</keyword>
<dbReference type="InterPro" id="IPR015847">
    <property type="entry name" value="ExoRNase_PH_dom2"/>
</dbReference>
<evidence type="ECO:0000256" key="3">
    <source>
        <dbReference type="ARBA" id="ARBA00022722"/>
    </source>
</evidence>
<dbReference type="InterPro" id="IPR011807">
    <property type="entry name" value="Rrp41"/>
</dbReference>
<keyword evidence="4 9" id="KW-0378">Hydrolase</keyword>
<keyword evidence="6 9" id="KW-0269">Exonuclease</keyword>
<dbReference type="GO" id="GO:0016075">
    <property type="term" value="P:rRNA catabolic process"/>
    <property type="evidence" value="ECO:0007669"/>
    <property type="project" value="TreeGrafter"/>
</dbReference>
<dbReference type="GO" id="GO:0000177">
    <property type="term" value="C:cytoplasmic exosome (RNase complex)"/>
    <property type="evidence" value="ECO:0007669"/>
    <property type="project" value="TreeGrafter"/>
</dbReference>
<evidence type="ECO:0000313" key="14">
    <source>
        <dbReference type="Proteomes" id="UP001320159"/>
    </source>
</evidence>
<feature type="compositionally biased region" description="Basic and acidic residues" evidence="10">
    <location>
        <begin position="250"/>
        <end position="268"/>
    </location>
</feature>
<dbReference type="Proteomes" id="UP001320159">
    <property type="component" value="Unassembled WGS sequence"/>
</dbReference>
<name>A0AAP2W5Z8_9EURY</name>
<comment type="similarity">
    <text evidence="9">Belongs to the RNase PH family. Rrp41 subfamily.</text>
</comment>
<dbReference type="HAMAP" id="MF_00591">
    <property type="entry name" value="Exosome_Rrp41"/>
    <property type="match status" value="1"/>
</dbReference>
<organism evidence="13 14">
    <name type="scientific">Methanooceanicella nereidis</name>
    <dbReference type="NCBI Taxonomy" id="2052831"/>
    <lineage>
        <taxon>Archaea</taxon>
        <taxon>Methanobacteriati</taxon>
        <taxon>Methanobacteriota</taxon>
        <taxon>Stenosarchaea group</taxon>
        <taxon>Methanomicrobia</taxon>
        <taxon>Methanocellales</taxon>
        <taxon>Methanocellaceae</taxon>
        <taxon>Methanooceanicella</taxon>
    </lineage>
</organism>
<dbReference type="GO" id="GO:0000956">
    <property type="term" value="P:nuclear-transcribed mRNA catabolic process"/>
    <property type="evidence" value="ECO:0007669"/>
    <property type="project" value="UniProtKB-ARBA"/>
</dbReference>
<dbReference type="GO" id="GO:0003723">
    <property type="term" value="F:RNA binding"/>
    <property type="evidence" value="ECO:0007669"/>
    <property type="project" value="TreeGrafter"/>
</dbReference>
<evidence type="ECO:0000256" key="6">
    <source>
        <dbReference type="ARBA" id="ARBA00022839"/>
    </source>
</evidence>
<evidence type="ECO:0000256" key="10">
    <source>
        <dbReference type="SAM" id="MobiDB-lite"/>
    </source>
</evidence>
<comment type="function">
    <text evidence="9">Catalytic component of the exosome, which is a complex involved in RNA degradation. Has 3'-&gt;5' exoribonuclease activity. Can also synthesize heteropolymeric RNA-tails.</text>
</comment>
<feature type="compositionally biased region" description="Low complexity" evidence="10">
    <location>
        <begin position="239"/>
        <end position="249"/>
    </location>
</feature>
<keyword evidence="3 9" id="KW-0540">Nuclease</keyword>
<dbReference type="GO" id="GO:0010467">
    <property type="term" value="P:gene expression"/>
    <property type="evidence" value="ECO:0007669"/>
    <property type="project" value="UniProtKB-ARBA"/>
</dbReference>
<comment type="function">
    <text evidence="7">Catalytic component of the exosome, which is a complex involved in RNA degradation. Has 3'-&gt;5' exoribonuclease activity. Can also synthesize heteromeric RNA-tails.</text>
</comment>
<dbReference type="CDD" id="cd11366">
    <property type="entry name" value="RNase_PH_archRRP41"/>
    <property type="match status" value="1"/>
</dbReference>
<dbReference type="EC" id="3.1.13.-" evidence="9"/>
<dbReference type="InterPro" id="IPR020568">
    <property type="entry name" value="Ribosomal_Su5_D2-typ_SF"/>
</dbReference>
<sequence>MSKPEKLIIDGKRLDGRGAQDLRPIKFKAGVLKRADGSCYLEFGGNKVIAAVYGPREVHPRHLQDASRAIVRYRYNMAPFSVEERKRPGPDRRSIEISKVSRESLECVILQEMYPRSAIDIFVEILQADAGTRVAGINAASVALADAGIPMKCLVSACAVGKVDDTLVLDLNKDEDNYGQADLPIAMTPSGDITLCQMDGHLTEDEFRTALEMAMEGCRYIHQLQKQALIEKYGQMVSPPAQEAPAAETAEVKEEIFKEDVEEFKEQEQQEQGGEANE</sequence>
<evidence type="ECO:0000256" key="8">
    <source>
        <dbReference type="ARBA" id="ARBA00062149"/>
    </source>
</evidence>
<proteinExistence type="inferred from homology"/>
<accession>A0AAP2W5Z8</accession>
<evidence type="ECO:0000256" key="9">
    <source>
        <dbReference type="HAMAP-Rule" id="MF_00591"/>
    </source>
</evidence>
<evidence type="ECO:0000256" key="7">
    <source>
        <dbReference type="ARBA" id="ARBA00058924"/>
    </source>
</evidence>
<evidence type="ECO:0000259" key="12">
    <source>
        <dbReference type="Pfam" id="PF03725"/>
    </source>
</evidence>
<dbReference type="Gene3D" id="3.30.230.70">
    <property type="entry name" value="GHMP Kinase, N-terminal domain"/>
    <property type="match status" value="1"/>
</dbReference>
<protein>
    <recommendedName>
        <fullName evidence="9">Exosome complex component Rrp41</fullName>
        <ecNumber evidence="9">3.1.13.-</ecNumber>
    </recommendedName>
</protein>
<comment type="subunit">
    <text evidence="8 9">Component of the archaeal exosome complex. Forms a hexameric ring-like arrangement composed of 3 Rrp41-Rrp42 heterodimers. The hexameric ring associates with a trimer of Rrp4 and/or Csl4 subunits.</text>
</comment>
<dbReference type="PANTHER" id="PTHR11953">
    <property type="entry name" value="EXOSOME COMPLEX COMPONENT"/>
    <property type="match status" value="1"/>
</dbReference>
<evidence type="ECO:0000259" key="11">
    <source>
        <dbReference type="Pfam" id="PF01138"/>
    </source>
</evidence>
<dbReference type="InterPro" id="IPR027408">
    <property type="entry name" value="PNPase/RNase_PH_dom_sf"/>
</dbReference>
<dbReference type="FunFam" id="3.30.230.70:FF:000004">
    <property type="entry name" value="Exosome complex component Rrp41"/>
    <property type="match status" value="1"/>
</dbReference>
<comment type="caution">
    <text evidence="13">The sequence shown here is derived from an EMBL/GenBank/DDBJ whole genome shotgun (WGS) entry which is preliminary data.</text>
</comment>
<dbReference type="Pfam" id="PF03725">
    <property type="entry name" value="RNase_PH_C"/>
    <property type="match status" value="1"/>
</dbReference>
<dbReference type="EMBL" id="PGCK01000014">
    <property type="protein sequence ID" value="MCD1296145.1"/>
    <property type="molecule type" value="Genomic_DNA"/>
</dbReference>
<evidence type="ECO:0000256" key="2">
    <source>
        <dbReference type="ARBA" id="ARBA00022490"/>
    </source>
</evidence>
<gene>
    <name evidence="9" type="primary">rrp41</name>
    <name evidence="13" type="ORF">CUJ83_14170</name>
</gene>
<evidence type="ECO:0000256" key="4">
    <source>
        <dbReference type="ARBA" id="ARBA00022801"/>
    </source>
</evidence>
<dbReference type="AlphaFoldDB" id="A0AAP2W5Z8"/>
<dbReference type="SUPFAM" id="SSF55666">
    <property type="entry name" value="Ribonuclease PH domain 2-like"/>
    <property type="match status" value="1"/>
</dbReference>
<keyword evidence="2 9" id="KW-0963">Cytoplasm</keyword>
<dbReference type="SUPFAM" id="SSF54211">
    <property type="entry name" value="Ribosomal protein S5 domain 2-like"/>
    <property type="match status" value="1"/>
</dbReference>